<sequence>MRFSSVIDDPRSFKDLKQATSSVVRFTEKREITLKVFPDSIYFVCKTPLSHSGYFMEIRLSETEVFSSYRMEGHSDERNYIVLTIVGSEFAKILDNDDDKLRLKLVKRKDKPFLNAECSNNEFSKSLPVIICKANDYVDFCTPTINPPVVGLVIKQIDSFKEIIETFFALEVESVEMKLFPEGELQIRGETESRTEYRITFDELSVLDEIEGAEESDIFRVRVKDIFHFLGCLPNEAKRFTIQYLFYMSSMNQESS</sequence>
<protein>
    <submittedName>
        <fullName evidence="2">Uncharacterized protein</fullName>
    </submittedName>
</protein>
<name>A0AC34F4L6_9BILA</name>
<evidence type="ECO:0000313" key="1">
    <source>
        <dbReference type="Proteomes" id="UP000887579"/>
    </source>
</evidence>
<proteinExistence type="predicted"/>
<evidence type="ECO:0000313" key="2">
    <source>
        <dbReference type="WBParaSite" id="ES5_v2.g11808.t1"/>
    </source>
</evidence>
<accession>A0AC34F4L6</accession>
<dbReference type="WBParaSite" id="ES5_v2.g11808.t1">
    <property type="protein sequence ID" value="ES5_v2.g11808.t1"/>
    <property type="gene ID" value="ES5_v2.g11808"/>
</dbReference>
<reference evidence="2" key="1">
    <citation type="submission" date="2022-11" db="UniProtKB">
        <authorList>
            <consortium name="WormBaseParasite"/>
        </authorList>
    </citation>
    <scope>IDENTIFICATION</scope>
</reference>
<organism evidence="1 2">
    <name type="scientific">Panagrolaimus sp. ES5</name>
    <dbReference type="NCBI Taxonomy" id="591445"/>
    <lineage>
        <taxon>Eukaryota</taxon>
        <taxon>Metazoa</taxon>
        <taxon>Ecdysozoa</taxon>
        <taxon>Nematoda</taxon>
        <taxon>Chromadorea</taxon>
        <taxon>Rhabditida</taxon>
        <taxon>Tylenchina</taxon>
        <taxon>Panagrolaimomorpha</taxon>
        <taxon>Panagrolaimoidea</taxon>
        <taxon>Panagrolaimidae</taxon>
        <taxon>Panagrolaimus</taxon>
    </lineage>
</organism>
<dbReference type="Proteomes" id="UP000887579">
    <property type="component" value="Unplaced"/>
</dbReference>